<dbReference type="Proteomes" id="UP000694867">
    <property type="component" value="Unplaced"/>
</dbReference>
<feature type="compositionally biased region" description="Low complexity" evidence="5">
    <location>
        <begin position="838"/>
        <end position="851"/>
    </location>
</feature>
<dbReference type="PROSITE" id="PS50003">
    <property type="entry name" value="PH_DOMAIN"/>
    <property type="match status" value="1"/>
</dbReference>
<comment type="subcellular location">
    <subcellularLocation>
        <location evidence="1">Cell membrane</location>
        <topology evidence="1">Peripheral membrane protein</topology>
        <orientation evidence="1">Cytoplasmic side</orientation>
    </subcellularLocation>
</comment>
<dbReference type="RefSeq" id="XP_003743923.1">
    <property type="nucleotide sequence ID" value="XM_003743875.2"/>
</dbReference>
<keyword evidence="3" id="KW-1003">Cell membrane</keyword>
<evidence type="ECO:0000259" key="6">
    <source>
        <dbReference type="PROSITE" id="PS50003"/>
    </source>
</evidence>
<evidence type="ECO:0000256" key="3">
    <source>
        <dbReference type="ARBA" id="ARBA00022475"/>
    </source>
</evidence>
<feature type="region of interest" description="Disordered" evidence="5">
    <location>
        <begin position="476"/>
        <end position="547"/>
    </location>
</feature>
<name>A0AAJ6VYF7_9ACAR</name>
<feature type="compositionally biased region" description="Polar residues" evidence="5">
    <location>
        <begin position="477"/>
        <end position="492"/>
    </location>
</feature>
<dbReference type="CDD" id="cd01264">
    <property type="entry name" value="PH_MELT_VEPH1"/>
    <property type="match status" value="1"/>
</dbReference>
<feature type="domain" description="PH" evidence="6">
    <location>
        <begin position="722"/>
        <end position="820"/>
    </location>
</feature>
<keyword evidence="7" id="KW-1185">Reference proteome</keyword>
<dbReference type="GeneID" id="100908366"/>
<evidence type="ECO:0000256" key="2">
    <source>
        <dbReference type="ARBA" id="ARBA00010187"/>
    </source>
</evidence>
<feature type="compositionally biased region" description="Low complexity" evidence="5">
    <location>
        <begin position="510"/>
        <end position="529"/>
    </location>
</feature>
<dbReference type="GO" id="GO:0010314">
    <property type="term" value="F:phosphatidylinositol-5-phosphate binding"/>
    <property type="evidence" value="ECO:0007669"/>
    <property type="project" value="TreeGrafter"/>
</dbReference>
<protein>
    <submittedName>
        <fullName evidence="8">Protein melted</fullName>
    </submittedName>
</protein>
<dbReference type="Gene3D" id="2.30.29.30">
    <property type="entry name" value="Pleckstrin-homology domain (PH domain)/Phosphotyrosine-binding domain (PTB)"/>
    <property type="match status" value="1"/>
</dbReference>
<dbReference type="SMART" id="SM00233">
    <property type="entry name" value="PH"/>
    <property type="match status" value="1"/>
</dbReference>
<feature type="compositionally biased region" description="Basic residues" evidence="5">
    <location>
        <begin position="493"/>
        <end position="507"/>
    </location>
</feature>
<dbReference type="GO" id="GO:0009966">
    <property type="term" value="P:regulation of signal transduction"/>
    <property type="evidence" value="ECO:0007669"/>
    <property type="project" value="TreeGrafter"/>
</dbReference>
<feature type="region of interest" description="Disordered" evidence="5">
    <location>
        <begin position="828"/>
        <end position="851"/>
    </location>
</feature>
<organism evidence="7 8">
    <name type="scientific">Galendromus occidentalis</name>
    <name type="common">western predatory mite</name>
    <dbReference type="NCBI Taxonomy" id="34638"/>
    <lineage>
        <taxon>Eukaryota</taxon>
        <taxon>Metazoa</taxon>
        <taxon>Ecdysozoa</taxon>
        <taxon>Arthropoda</taxon>
        <taxon>Chelicerata</taxon>
        <taxon>Arachnida</taxon>
        <taxon>Acari</taxon>
        <taxon>Parasitiformes</taxon>
        <taxon>Mesostigmata</taxon>
        <taxon>Gamasina</taxon>
        <taxon>Phytoseioidea</taxon>
        <taxon>Phytoseiidae</taxon>
        <taxon>Typhlodrominae</taxon>
        <taxon>Galendromus</taxon>
    </lineage>
</organism>
<dbReference type="InterPro" id="IPR016024">
    <property type="entry name" value="ARM-type_fold"/>
</dbReference>
<dbReference type="CTD" id="38785"/>
<accession>A0AAJ6VYF7</accession>
<comment type="similarity">
    <text evidence="2">Belongs to the MELT/VEPH family.</text>
</comment>
<evidence type="ECO:0000256" key="4">
    <source>
        <dbReference type="ARBA" id="ARBA00023136"/>
    </source>
</evidence>
<dbReference type="SUPFAM" id="SSF48371">
    <property type="entry name" value="ARM repeat"/>
    <property type="match status" value="1"/>
</dbReference>
<dbReference type="InterPro" id="IPR001849">
    <property type="entry name" value="PH_domain"/>
</dbReference>
<dbReference type="KEGG" id="goe:100908366"/>
<dbReference type="PANTHER" id="PTHR21630:SF10">
    <property type="entry name" value="VENTRICULAR ZONE-EXPRESSED PH DOMAIN-CONTAINING PROTEIN HOMOLOG 1"/>
    <property type="match status" value="1"/>
</dbReference>
<evidence type="ECO:0000256" key="5">
    <source>
        <dbReference type="SAM" id="MobiDB-lite"/>
    </source>
</evidence>
<sequence length="851" mass="94578">MHELFLTVLSRQELSRAGELFSLEDEEVLPCASEVLLKIRDSVIRPTYAADDNAQSVVEICLARVIAAIRDSGEMEKFSAQLVALLEGCLQHDLKPSRKDEHPPHAKVAADVMSCIFLKHNSPGLMKRSLGVTVRFLHRGNRDLSLSVTRYLCLAATHHADLLVPHIQPIVESIINGNYALCKVLPSIYQLRQYEYAINDHLSALLSILPLCDHNDRLSLLGLFELMAKSDASLLDGNLAQLTQYLSDESTAPTVLRIFVEVSNSEPQLVVDILPKVQQAAQNNRKLLALFARLYANVANTNRDMARISLDMLALQLTDTALASQQVCILKEIKAVLDNTNISLSSLALEKINQVHCDPTSPSMLQFYLQQIRRQQGSLRDLHHHHTLPSNVMLSSASGASTAGGSQIFSSRPFLGSSHTLLNGSLPHVHGGSRNGSQQIHRSLGALGSRAVLYLAKNRAPPSAKSMSIPVLMEEPIQNSPQGSDEMTASSSTRKKTLSREKLRHASKNSSTGSANVTSTTTSSSSSSTKDTKDSKEHEQVGSSLMPFEPMRDTVQHFCEKHLDKIKAYMETVLVKLPLPLKCTIEERGNKKYAKLHFGCQGKGENCLYNKTLFVSKTKNAHLWIHVMFLAIQARAPAALSTREPSLSALKNCWDSLKQDNRSFLTLVTSAFPSAKDMENLMSELRGRRFLDVFEYNGTRQMWACFLCNHPDRAHGFLQESLPVIQGQLKEKRKRWKLFRQWRTKYFTLSGANLSCRELTSDSKDTPIGEVQSVRAIQGRNRHIPKAFEIFTADDKAFVLKAKSSKHTEEWVQCLSIALARTHATQPNAAGAKQGLHSSTSKSITQITQRL</sequence>
<dbReference type="PANTHER" id="PTHR21630">
    <property type="entry name" value="VEPH-A/MELTED"/>
    <property type="match status" value="1"/>
</dbReference>
<reference evidence="8" key="1">
    <citation type="submission" date="2025-08" db="UniProtKB">
        <authorList>
            <consortium name="RefSeq"/>
        </authorList>
    </citation>
    <scope>IDENTIFICATION</scope>
</reference>
<evidence type="ECO:0000313" key="8">
    <source>
        <dbReference type="RefSeq" id="XP_003743923.1"/>
    </source>
</evidence>
<dbReference type="InterPro" id="IPR011993">
    <property type="entry name" value="PH-like_dom_sf"/>
</dbReference>
<gene>
    <name evidence="8" type="primary">LOC100908366</name>
</gene>
<dbReference type="AlphaFoldDB" id="A0AAJ6VYF7"/>
<proteinExistence type="inferred from homology"/>
<feature type="compositionally biased region" description="Basic and acidic residues" evidence="5">
    <location>
        <begin position="530"/>
        <end position="540"/>
    </location>
</feature>
<keyword evidence="4" id="KW-0472">Membrane</keyword>
<dbReference type="Pfam" id="PF00169">
    <property type="entry name" value="PH"/>
    <property type="match status" value="1"/>
</dbReference>
<dbReference type="SUPFAM" id="SSF50729">
    <property type="entry name" value="PH domain-like"/>
    <property type="match status" value="1"/>
</dbReference>
<evidence type="ECO:0000256" key="1">
    <source>
        <dbReference type="ARBA" id="ARBA00004413"/>
    </source>
</evidence>
<dbReference type="GO" id="GO:0005886">
    <property type="term" value="C:plasma membrane"/>
    <property type="evidence" value="ECO:0007669"/>
    <property type="project" value="UniProtKB-SubCell"/>
</dbReference>
<evidence type="ECO:0000313" key="7">
    <source>
        <dbReference type="Proteomes" id="UP000694867"/>
    </source>
</evidence>
<dbReference type="InterPro" id="IPR039888">
    <property type="entry name" value="Melted-like"/>
</dbReference>